<dbReference type="NCBIfam" id="TIGR00250">
    <property type="entry name" value="RNAse_H_YqgF"/>
    <property type="match status" value="1"/>
</dbReference>
<dbReference type="RefSeq" id="WP_169604305.1">
    <property type="nucleotide sequence ID" value="NZ_CP046565.1"/>
</dbReference>
<dbReference type="GO" id="GO:0016788">
    <property type="term" value="F:hydrolase activity, acting on ester bonds"/>
    <property type="evidence" value="ECO:0007669"/>
    <property type="project" value="UniProtKB-UniRule"/>
</dbReference>
<dbReference type="EC" id="3.1.-.-" evidence="5"/>
<keyword evidence="8" id="KW-1185">Reference proteome</keyword>
<dbReference type="HAMAP" id="MF_00651">
    <property type="entry name" value="Nuclease_YqgF"/>
    <property type="match status" value="1"/>
</dbReference>
<dbReference type="GO" id="GO:0005829">
    <property type="term" value="C:cytosol"/>
    <property type="evidence" value="ECO:0007669"/>
    <property type="project" value="TreeGrafter"/>
</dbReference>
<comment type="similarity">
    <text evidence="5">Belongs to the YqgF HJR family.</text>
</comment>
<evidence type="ECO:0000313" key="7">
    <source>
        <dbReference type="EMBL" id="QJD31032.1"/>
    </source>
</evidence>
<sequence length="151" mass="16747">MAEAPPGSRGATYLGFDFGERNIGVAVGQSVTGTAAPLRTLRAQPTAQLWAAIAELIAQWQPAGLVVGLSHQQDGSENPITAPTLRFCRQLEGRYLLPVYTVDETLTTAESRTHFYQRRRRKSVEFEQVKDEMAAQLILQTWFSLDKASPR</sequence>
<dbReference type="Gene3D" id="3.30.420.140">
    <property type="entry name" value="YqgF/RNase H-like domain"/>
    <property type="match status" value="1"/>
</dbReference>
<dbReference type="InterPro" id="IPR012337">
    <property type="entry name" value="RNaseH-like_sf"/>
</dbReference>
<dbReference type="Proteomes" id="UP000503004">
    <property type="component" value="Chromosome"/>
</dbReference>
<feature type="domain" description="YqgF/RNase H-like" evidence="6">
    <location>
        <begin position="11"/>
        <end position="111"/>
    </location>
</feature>
<dbReference type="InterPro" id="IPR006641">
    <property type="entry name" value="YqgF/RNaseH-like_dom"/>
</dbReference>
<organism evidence="7 8">
    <name type="scientific">Methylococcus geothermalis</name>
    <dbReference type="NCBI Taxonomy" id="2681310"/>
    <lineage>
        <taxon>Bacteria</taxon>
        <taxon>Pseudomonadati</taxon>
        <taxon>Pseudomonadota</taxon>
        <taxon>Gammaproteobacteria</taxon>
        <taxon>Methylococcales</taxon>
        <taxon>Methylococcaceae</taxon>
        <taxon>Methylococcus</taxon>
    </lineage>
</organism>
<comment type="function">
    <text evidence="5">Could be a nuclease involved in processing of the 5'-end of pre-16S rRNA.</text>
</comment>
<dbReference type="CDD" id="cd16964">
    <property type="entry name" value="YqgF"/>
    <property type="match status" value="1"/>
</dbReference>
<dbReference type="Pfam" id="PF03652">
    <property type="entry name" value="RuvX"/>
    <property type="match status" value="1"/>
</dbReference>
<comment type="subcellular location">
    <subcellularLocation>
        <location evidence="5">Cytoplasm</location>
    </subcellularLocation>
</comment>
<keyword evidence="4 5" id="KW-0378">Hydrolase</keyword>
<dbReference type="InterPro" id="IPR037027">
    <property type="entry name" value="YqgF/RNaseH-like_dom_sf"/>
</dbReference>
<proteinExistence type="inferred from homology"/>
<dbReference type="GO" id="GO:0000967">
    <property type="term" value="P:rRNA 5'-end processing"/>
    <property type="evidence" value="ECO:0007669"/>
    <property type="project" value="UniProtKB-UniRule"/>
</dbReference>
<dbReference type="SMART" id="SM00732">
    <property type="entry name" value="YqgFc"/>
    <property type="match status" value="1"/>
</dbReference>
<evidence type="ECO:0000256" key="3">
    <source>
        <dbReference type="ARBA" id="ARBA00022722"/>
    </source>
</evidence>
<name>A0A858QAR6_9GAMM</name>
<gene>
    <name evidence="7" type="primary">ruvX</name>
    <name evidence="7" type="ORF">GNH96_14480</name>
</gene>
<accession>A0A858QAR6</accession>
<evidence type="ECO:0000256" key="1">
    <source>
        <dbReference type="ARBA" id="ARBA00022490"/>
    </source>
</evidence>
<evidence type="ECO:0000259" key="6">
    <source>
        <dbReference type="SMART" id="SM00732"/>
    </source>
</evidence>
<dbReference type="SUPFAM" id="SSF53098">
    <property type="entry name" value="Ribonuclease H-like"/>
    <property type="match status" value="1"/>
</dbReference>
<evidence type="ECO:0000256" key="4">
    <source>
        <dbReference type="ARBA" id="ARBA00022801"/>
    </source>
</evidence>
<dbReference type="KEGG" id="metu:GNH96_14480"/>
<dbReference type="PANTHER" id="PTHR33317:SF4">
    <property type="entry name" value="POLYNUCLEOTIDYL TRANSFERASE, RIBONUCLEASE H-LIKE SUPERFAMILY PROTEIN"/>
    <property type="match status" value="1"/>
</dbReference>
<evidence type="ECO:0000313" key="8">
    <source>
        <dbReference type="Proteomes" id="UP000503004"/>
    </source>
</evidence>
<evidence type="ECO:0000256" key="2">
    <source>
        <dbReference type="ARBA" id="ARBA00022517"/>
    </source>
</evidence>
<evidence type="ECO:0000256" key="5">
    <source>
        <dbReference type="HAMAP-Rule" id="MF_00651"/>
    </source>
</evidence>
<dbReference type="PANTHER" id="PTHR33317">
    <property type="entry name" value="POLYNUCLEOTIDYL TRANSFERASE, RIBONUCLEASE H-LIKE SUPERFAMILY PROTEIN"/>
    <property type="match status" value="1"/>
</dbReference>
<dbReference type="EMBL" id="CP046565">
    <property type="protein sequence ID" value="QJD31032.1"/>
    <property type="molecule type" value="Genomic_DNA"/>
</dbReference>
<protein>
    <recommendedName>
        <fullName evidence="5">Putative pre-16S rRNA nuclease</fullName>
        <ecNumber evidence="5">3.1.-.-</ecNumber>
    </recommendedName>
</protein>
<keyword evidence="1 5" id="KW-0963">Cytoplasm</keyword>
<reference evidence="8" key="1">
    <citation type="submission" date="2019-12" db="EMBL/GenBank/DDBJ databases">
        <authorList>
            <person name="Awala S.I."/>
            <person name="Rhee S.K."/>
        </authorList>
    </citation>
    <scope>NUCLEOTIDE SEQUENCE [LARGE SCALE GENOMIC DNA]</scope>
    <source>
        <strain evidence="8">IM1</strain>
    </source>
</reference>
<dbReference type="InterPro" id="IPR005227">
    <property type="entry name" value="YqgF"/>
</dbReference>
<dbReference type="GO" id="GO:0004518">
    <property type="term" value="F:nuclease activity"/>
    <property type="evidence" value="ECO:0007669"/>
    <property type="project" value="UniProtKB-KW"/>
</dbReference>
<keyword evidence="2 5" id="KW-0690">Ribosome biogenesis</keyword>
<dbReference type="AlphaFoldDB" id="A0A858QAR6"/>
<keyword evidence="3 5" id="KW-0540">Nuclease</keyword>